<evidence type="ECO:0000313" key="3">
    <source>
        <dbReference type="Proteomes" id="UP000237655"/>
    </source>
</evidence>
<evidence type="ECO:0000313" key="2">
    <source>
        <dbReference type="EMBL" id="AVO38796.2"/>
    </source>
</evidence>
<dbReference type="KEGG" id="thas:C6Y53_14560"/>
<protein>
    <submittedName>
        <fullName evidence="2">Uncharacterized protein</fullName>
    </submittedName>
</protein>
<reference evidence="3" key="1">
    <citation type="submission" date="2018-03" db="EMBL/GenBank/DDBJ databases">
        <title>Genomic analysis of the strain SH-1 isolated from shrimp intestine.</title>
        <authorList>
            <person name="Kim Y.-S."/>
            <person name="Kim S.-E."/>
            <person name="Kim K.-H."/>
        </authorList>
    </citation>
    <scope>NUCLEOTIDE SEQUENCE [LARGE SCALE GENOMIC DNA]</scope>
    <source>
        <strain evidence="3">SH-1</strain>
    </source>
</reference>
<evidence type="ECO:0000256" key="1">
    <source>
        <dbReference type="SAM" id="MobiDB-lite"/>
    </source>
</evidence>
<feature type="region of interest" description="Disordered" evidence="1">
    <location>
        <begin position="48"/>
        <end position="96"/>
    </location>
</feature>
<name>A0A2S0MSF3_9RHOB</name>
<dbReference type="AlphaFoldDB" id="A0A2S0MSF3"/>
<sequence>MGRNSEANHRLIADWSRTTLQARLIKTGARVVGHARAIAFRHGGISAKVTNETGSTGLHNGWPIRPTPEPNPLPRPETALDTGANARSPVPRAQEA</sequence>
<keyword evidence="3" id="KW-1185">Reference proteome</keyword>
<proteinExistence type="predicted"/>
<dbReference type="EMBL" id="CP027665">
    <property type="protein sequence ID" value="AVO38796.2"/>
    <property type="molecule type" value="Genomic_DNA"/>
</dbReference>
<feature type="compositionally biased region" description="Pro residues" evidence="1">
    <location>
        <begin position="65"/>
        <end position="75"/>
    </location>
</feature>
<organism evidence="2 3">
    <name type="scientific">Pukyongiella litopenaei</name>
    <dbReference type="NCBI Taxonomy" id="2605946"/>
    <lineage>
        <taxon>Bacteria</taxon>
        <taxon>Pseudomonadati</taxon>
        <taxon>Pseudomonadota</taxon>
        <taxon>Alphaproteobacteria</taxon>
        <taxon>Rhodobacterales</taxon>
        <taxon>Paracoccaceae</taxon>
        <taxon>Pukyongiella</taxon>
    </lineage>
</organism>
<gene>
    <name evidence="2" type="ORF">C6Y53_14560</name>
</gene>
<feature type="compositionally biased region" description="Polar residues" evidence="1">
    <location>
        <begin position="48"/>
        <end position="58"/>
    </location>
</feature>
<accession>A0A2S0MSF3</accession>
<dbReference type="Proteomes" id="UP000237655">
    <property type="component" value="Chromosome"/>
</dbReference>